<sequence>MFSTNSLLQKRMLLSKPRKQKQKQKTETTTSKENSDTWKKKYEKLLAEQELEKNKAAEEKRLAEQKKNEVKKYKLVIAKGDPSSKASQDLEKNGIVKSATEFEKFLKQNNYEKYIRDGSYEVTNKMTYDQIAKKLAHK</sequence>
<evidence type="ECO:0000313" key="3">
    <source>
        <dbReference type="EMBL" id="EUJ31758.1"/>
    </source>
</evidence>
<keyword evidence="4" id="KW-1185">Reference proteome</keyword>
<dbReference type="Pfam" id="PF02618">
    <property type="entry name" value="YceG"/>
    <property type="match status" value="1"/>
</dbReference>
<protein>
    <submittedName>
        <fullName evidence="3">Uncharacterized protein</fullName>
    </submittedName>
</protein>
<feature type="region of interest" description="Disordered" evidence="2">
    <location>
        <begin position="1"/>
        <end position="39"/>
    </location>
</feature>
<dbReference type="Proteomes" id="UP000019249">
    <property type="component" value="Unassembled WGS sequence"/>
</dbReference>
<proteinExistence type="predicted"/>
<evidence type="ECO:0000313" key="4">
    <source>
        <dbReference type="Proteomes" id="UP000019249"/>
    </source>
</evidence>
<dbReference type="Gene3D" id="3.30.1490.480">
    <property type="entry name" value="Endolytic murein transglycosylase"/>
    <property type="match status" value="1"/>
</dbReference>
<evidence type="ECO:0000256" key="2">
    <source>
        <dbReference type="SAM" id="MobiDB-lite"/>
    </source>
</evidence>
<name>A0ABN0RF45_9LIST</name>
<keyword evidence="1" id="KW-0175">Coiled coil</keyword>
<evidence type="ECO:0000256" key="1">
    <source>
        <dbReference type="SAM" id="Coils"/>
    </source>
</evidence>
<organism evidence="3 4">
    <name type="scientific">Listeria floridensis FSL S10-1187</name>
    <dbReference type="NCBI Taxonomy" id="1265817"/>
    <lineage>
        <taxon>Bacteria</taxon>
        <taxon>Bacillati</taxon>
        <taxon>Bacillota</taxon>
        <taxon>Bacilli</taxon>
        <taxon>Bacillales</taxon>
        <taxon>Listeriaceae</taxon>
        <taxon>Listeria</taxon>
    </lineage>
</organism>
<dbReference type="InterPro" id="IPR003770">
    <property type="entry name" value="MLTG-like"/>
</dbReference>
<accession>A0ABN0RF45</accession>
<comment type="caution">
    <text evidence="3">The sequence shown here is derived from an EMBL/GenBank/DDBJ whole genome shotgun (WGS) entry which is preliminary data.</text>
</comment>
<reference evidence="3 4" key="1">
    <citation type="journal article" date="2014" name="Int. J. Syst. Evol. Microbiol.">
        <title>Listeria floridensis sp. nov., Listeria aquatica sp. nov., Listeria cornellensis sp. nov., Listeria riparia sp. nov. and Listeria grandensis sp. nov., from agricultural and natural environments.</title>
        <authorList>
            <person name="den Bakker H.C."/>
            <person name="Warchocki S."/>
            <person name="Wright E.M."/>
            <person name="Allred A.F."/>
            <person name="Ahlstrom C."/>
            <person name="Manuel C.S."/>
            <person name="Stasiewicz M.J."/>
            <person name="Burrell A."/>
            <person name="Roof S."/>
            <person name="Strawn L."/>
            <person name="Fortes E.D."/>
            <person name="Nightingale K.K."/>
            <person name="Kephart D."/>
            <person name="Wiedmann M."/>
        </authorList>
    </citation>
    <scope>NUCLEOTIDE SEQUENCE [LARGE SCALE GENOMIC DNA]</scope>
    <source>
        <strain evidence="3 4">FSL S10-1187</strain>
    </source>
</reference>
<dbReference type="EMBL" id="AODF01000015">
    <property type="protein sequence ID" value="EUJ31758.1"/>
    <property type="molecule type" value="Genomic_DNA"/>
</dbReference>
<gene>
    <name evidence="3" type="ORF">MFLO_08102</name>
</gene>
<feature type="coiled-coil region" evidence="1">
    <location>
        <begin position="39"/>
        <end position="76"/>
    </location>
</feature>